<keyword evidence="3 7" id="KW-0732">Signal</keyword>
<sequence>MPSSILRLTLSSLAIAAVAGCSGESPFNRDPKISGVEMTTETMPEVARVQVPMPPPEVARIPDRAEAASLWERGSGGFFADQRATKVGDILTINIEIDDEAQLSNASQRSREGSGQLANPTFFGYGKQIYKILPGVTAADFPTGDVVDISSVASASGSGSITRNESINLKVAALVVQLLPNGNMVVAGRQEVKVNQELRELRVAGIIRPQDIATNNTIPYEKIAEARISYGGEGTLSRQQNRAYGEDVLDIVLPY</sequence>
<dbReference type="STRING" id="1461694.ATO9_20810"/>
<dbReference type="GO" id="GO:0071973">
    <property type="term" value="P:bacterial-type flagellum-dependent cell motility"/>
    <property type="evidence" value="ECO:0007669"/>
    <property type="project" value="InterPro"/>
</dbReference>
<evidence type="ECO:0000256" key="5">
    <source>
        <dbReference type="ARBA" id="ARBA00023143"/>
    </source>
</evidence>
<keyword evidence="9" id="KW-0966">Cell projection</keyword>
<reference evidence="9 10" key="1">
    <citation type="journal article" date="2015" name="Antonie Van Leeuwenhoek">
        <title>Pseudooceanicola atlanticus gen. nov. sp. nov., isolated from surface seawater of the Atlantic Ocean and reclassification of Oceanicola batsensis, Oceanicola marinus, Oceanicola nitratireducens, Oceanicola nanhaiensis, Oceanicola antarcticus and Oceanicola flagellatus, as Pseudooceanicola batsensis comb. nov., Pseudooceanicola marinus comb. nov., Pseudooceanicola nitratireducens comb. nov., Pseudooceanicola nanhaiensis comb. nov., Pseudooceanicola antarcticus comb. nov., and Pseudooceanicola flagellatus comb. nov.</title>
        <authorList>
            <person name="Lai Q."/>
            <person name="Li G."/>
            <person name="Liu X."/>
            <person name="Du Y."/>
            <person name="Sun F."/>
            <person name="Shao Z."/>
        </authorList>
    </citation>
    <scope>NUCLEOTIDE SEQUENCE [LARGE SCALE GENOMIC DNA]</scope>
    <source>
        <strain evidence="9 10">22II-s11g</strain>
    </source>
</reference>
<dbReference type="PRINTS" id="PR01008">
    <property type="entry name" value="FLGLRINGFLGH"/>
</dbReference>
<dbReference type="OrthoDB" id="9789227at2"/>
<evidence type="ECO:0000256" key="7">
    <source>
        <dbReference type="HAMAP-Rule" id="MF_00415"/>
    </source>
</evidence>
<dbReference type="InterPro" id="IPR000527">
    <property type="entry name" value="Flag_Lring"/>
</dbReference>
<feature type="signal peptide" evidence="8">
    <location>
        <begin position="1"/>
        <end position="19"/>
    </location>
</feature>
<comment type="caution">
    <text evidence="9">The sequence shown here is derived from an EMBL/GenBank/DDBJ whole genome shotgun (WGS) entry which is preliminary data.</text>
</comment>
<dbReference type="PANTHER" id="PTHR34933">
    <property type="entry name" value="FLAGELLAR L-RING PROTEIN"/>
    <property type="match status" value="1"/>
</dbReference>
<keyword evidence="7" id="KW-0449">Lipoprotein</keyword>
<dbReference type="EMBL" id="AQQX01000016">
    <property type="protein sequence ID" value="KGM46970.1"/>
    <property type="molecule type" value="Genomic_DNA"/>
</dbReference>
<evidence type="ECO:0000313" key="10">
    <source>
        <dbReference type="Proteomes" id="UP000030004"/>
    </source>
</evidence>
<protein>
    <recommendedName>
        <fullName evidence="7">Flagellar L-ring protein</fullName>
    </recommendedName>
    <alternativeName>
        <fullName evidence="7">Basal body L-ring protein</fullName>
    </alternativeName>
</protein>
<dbReference type="Pfam" id="PF02107">
    <property type="entry name" value="FlgH"/>
    <property type="match status" value="1"/>
</dbReference>
<keyword evidence="5 7" id="KW-0975">Bacterial flagellum</keyword>
<dbReference type="HAMAP" id="MF_00415">
    <property type="entry name" value="FlgH"/>
    <property type="match status" value="1"/>
</dbReference>
<dbReference type="GO" id="GO:0009427">
    <property type="term" value="C:bacterial-type flagellum basal body, distal rod, L ring"/>
    <property type="evidence" value="ECO:0007669"/>
    <property type="project" value="InterPro"/>
</dbReference>
<evidence type="ECO:0000256" key="6">
    <source>
        <dbReference type="ARBA" id="ARBA00023237"/>
    </source>
</evidence>
<dbReference type="GO" id="GO:0003774">
    <property type="term" value="F:cytoskeletal motor activity"/>
    <property type="evidence" value="ECO:0007669"/>
    <property type="project" value="InterPro"/>
</dbReference>
<evidence type="ECO:0000256" key="3">
    <source>
        <dbReference type="ARBA" id="ARBA00022729"/>
    </source>
</evidence>
<dbReference type="PANTHER" id="PTHR34933:SF1">
    <property type="entry name" value="FLAGELLAR L-RING PROTEIN"/>
    <property type="match status" value="1"/>
</dbReference>
<evidence type="ECO:0000256" key="4">
    <source>
        <dbReference type="ARBA" id="ARBA00023136"/>
    </source>
</evidence>
<dbReference type="eggNOG" id="COG2063">
    <property type="taxonomic scope" value="Bacteria"/>
</dbReference>
<evidence type="ECO:0000256" key="8">
    <source>
        <dbReference type="SAM" id="SignalP"/>
    </source>
</evidence>
<dbReference type="GO" id="GO:0009279">
    <property type="term" value="C:cell outer membrane"/>
    <property type="evidence" value="ECO:0007669"/>
    <property type="project" value="UniProtKB-SubCell"/>
</dbReference>
<keyword evidence="10" id="KW-1185">Reference proteome</keyword>
<dbReference type="NCBIfam" id="NF001305">
    <property type="entry name" value="PRK00249.1-5"/>
    <property type="match status" value="1"/>
</dbReference>
<feature type="chain" id="PRO_5008824777" description="Flagellar L-ring protein" evidence="8">
    <location>
        <begin position="20"/>
        <end position="255"/>
    </location>
</feature>
<dbReference type="PROSITE" id="PS51257">
    <property type="entry name" value="PROKAR_LIPOPROTEIN"/>
    <property type="match status" value="1"/>
</dbReference>
<dbReference type="AlphaFoldDB" id="A0A0A0E9U9"/>
<comment type="subunit">
    <text evidence="7">The basal body constitutes a major portion of the flagellar organelle and consists of four rings (L,P,S, and M) mounted on a central rod.</text>
</comment>
<proteinExistence type="inferred from homology"/>
<organism evidence="9 10">
    <name type="scientific">Pseudooceanicola atlanticus</name>
    <dbReference type="NCBI Taxonomy" id="1461694"/>
    <lineage>
        <taxon>Bacteria</taxon>
        <taxon>Pseudomonadati</taxon>
        <taxon>Pseudomonadota</taxon>
        <taxon>Alphaproteobacteria</taxon>
        <taxon>Rhodobacterales</taxon>
        <taxon>Paracoccaceae</taxon>
        <taxon>Pseudooceanicola</taxon>
    </lineage>
</organism>
<keyword evidence="4 7" id="KW-0472">Membrane</keyword>
<comment type="subcellular location">
    <subcellularLocation>
        <location evidence="7">Cell outer membrane</location>
        <topology evidence="7">Lipid-anchor</topology>
    </subcellularLocation>
    <subcellularLocation>
        <location evidence="7">Bacterial flagellum basal body</location>
    </subcellularLocation>
</comment>
<comment type="similarity">
    <text evidence="2 7">Belongs to the FlgH family.</text>
</comment>
<evidence type="ECO:0000256" key="2">
    <source>
        <dbReference type="ARBA" id="ARBA00006929"/>
    </source>
</evidence>
<keyword evidence="9" id="KW-0282">Flagellum</keyword>
<name>A0A0A0E9U9_9RHOB</name>
<keyword evidence="6 7" id="KW-0998">Cell outer membrane</keyword>
<gene>
    <name evidence="7" type="primary">flgH</name>
    <name evidence="9" type="ORF">ATO9_20810</name>
</gene>
<dbReference type="Proteomes" id="UP000030004">
    <property type="component" value="Unassembled WGS sequence"/>
</dbReference>
<evidence type="ECO:0000256" key="1">
    <source>
        <dbReference type="ARBA" id="ARBA00002591"/>
    </source>
</evidence>
<keyword evidence="9" id="KW-0969">Cilium</keyword>
<comment type="function">
    <text evidence="1 7">Assembles around the rod to form the L-ring and probably protects the motor/basal body from shearing forces during rotation.</text>
</comment>
<accession>A0A0A0E9U9</accession>
<evidence type="ECO:0000313" key="9">
    <source>
        <dbReference type="EMBL" id="KGM46970.1"/>
    </source>
</evidence>